<organism evidence="2">
    <name type="scientific">gut metagenome</name>
    <dbReference type="NCBI Taxonomy" id="749906"/>
    <lineage>
        <taxon>unclassified sequences</taxon>
        <taxon>metagenomes</taxon>
        <taxon>organismal metagenomes</taxon>
    </lineage>
</organism>
<proteinExistence type="predicted"/>
<keyword evidence="1" id="KW-0175">Coiled coil</keyword>
<evidence type="ECO:0000256" key="1">
    <source>
        <dbReference type="SAM" id="Coils"/>
    </source>
</evidence>
<feature type="coiled-coil region" evidence="1">
    <location>
        <begin position="100"/>
        <end position="127"/>
    </location>
</feature>
<evidence type="ECO:0000313" key="2">
    <source>
        <dbReference type="EMBL" id="EJW97746.1"/>
    </source>
</evidence>
<sequence>MRRVDRFDEYMKTKGLNDNQVTKQIGLSIGTLGKSRKEGRDLSDKVIEKILNFYIDLDKVWLLTGEGEMLKSSNHTIINSPIGDNSTQIAGSNVTENTSLNKALDELSEMRKLLAEAIRNNKEQADRFFSIIEKIQTP</sequence>
<dbReference type="AlphaFoldDB" id="J9FS19"/>
<protein>
    <submittedName>
        <fullName evidence="2">Uncharacterized protein</fullName>
    </submittedName>
</protein>
<accession>J9FS19</accession>
<gene>
    <name evidence="2" type="ORF">EVA_14152</name>
</gene>
<comment type="caution">
    <text evidence="2">The sequence shown here is derived from an EMBL/GenBank/DDBJ whole genome shotgun (WGS) entry which is preliminary data.</text>
</comment>
<name>J9FS19_9ZZZZ</name>
<dbReference type="EMBL" id="AMCI01004613">
    <property type="protein sequence ID" value="EJW97746.1"/>
    <property type="molecule type" value="Genomic_DNA"/>
</dbReference>
<reference evidence="2" key="1">
    <citation type="journal article" date="2012" name="PLoS ONE">
        <title>Gene sets for utilization of primary and secondary nutrition supplies in the distal gut of endangered iberian lynx.</title>
        <authorList>
            <person name="Alcaide M."/>
            <person name="Messina E."/>
            <person name="Richter M."/>
            <person name="Bargiela R."/>
            <person name="Peplies J."/>
            <person name="Huws S.A."/>
            <person name="Newbold C.J."/>
            <person name="Golyshin P.N."/>
            <person name="Simon M.A."/>
            <person name="Lopez G."/>
            <person name="Yakimov M.M."/>
            <person name="Ferrer M."/>
        </authorList>
    </citation>
    <scope>NUCLEOTIDE SEQUENCE</scope>
</reference>